<evidence type="ECO:0000313" key="4">
    <source>
        <dbReference type="Proteomes" id="UP000182248"/>
    </source>
</evidence>
<keyword evidence="2" id="KW-0812">Transmembrane</keyword>
<dbReference type="EMBL" id="FPJE01000024">
    <property type="protein sequence ID" value="SFW71006.1"/>
    <property type="molecule type" value="Genomic_DNA"/>
</dbReference>
<keyword evidence="2" id="KW-1133">Transmembrane helix</keyword>
<organism evidence="3 4">
    <name type="scientific">Sinomicrobium oceani</name>
    <dbReference type="NCBI Taxonomy" id="1150368"/>
    <lineage>
        <taxon>Bacteria</taxon>
        <taxon>Pseudomonadati</taxon>
        <taxon>Bacteroidota</taxon>
        <taxon>Flavobacteriia</taxon>
        <taxon>Flavobacteriales</taxon>
        <taxon>Flavobacteriaceae</taxon>
        <taxon>Sinomicrobium</taxon>
    </lineage>
</organism>
<keyword evidence="4" id="KW-1185">Reference proteome</keyword>
<proteinExistence type="predicted"/>
<evidence type="ECO:0000256" key="2">
    <source>
        <dbReference type="SAM" id="Phobius"/>
    </source>
</evidence>
<dbReference type="AlphaFoldDB" id="A0A1K1RH40"/>
<dbReference type="Proteomes" id="UP000182248">
    <property type="component" value="Unassembled WGS sequence"/>
</dbReference>
<protein>
    <submittedName>
        <fullName evidence="3">Uncharacterized protein</fullName>
    </submittedName>
</protein>
<feature type="region of interest" description="Disordered" evidence="1">
    <location>
        <begin position="88"/>
        <end position="139"/>
    </location>
</feature>
<feature type="compositionally biased region" description="Polar residues" evidence="1">
    <location>
        <begin position="105"/>
        <end position="125"/>
    </location>
</feature>
<keyword evidence="2" id="KW-0472">Membrane</keyword>
<sequence>MEQDKRELQLIKKLEERRIEPSAKAWDRLEQKLDEAAAPRTMHNLNLYWIAASMLILCSVGIWMFSGEGEPQDVPTVQITETTNDTKAVKTETAPAGTDEALTETGISEQSINEPEKQSASSYSPEQKVMPFPRPAPEEKEEVLAKAEQEDDLERKKVDEVVARVMEIHEKRAVTDEEIELLLMEAQREIKTQRALITQTGTVDAMALLNEVETELDKSFRDKVFEALKEGFVKVKTAVANRND</sequence>
<dbReference type="RefSeq" id="WP_072318781.1">
    <property type="nucleotide sequence ID" value="NZ_FPJE01000024.1"/>
</dbReference>
<evidence type="ECO:0000313" key="3">
    <source>
        <dbReference type="EMBL" id="SFW71006.1"/>
    </source>
</evidence>
<feature type="transmembrane region" description="Helical" evidence="2">
    <location>
        <begin position="47"/>
        <end position="65"/>
    </location>
</feature>
<gene>
    <name evidence="3" type="ORF">SAMN02927921_03527</name>
</gene>
<dbReference type="STRING" id="1150368.SAMN02927921_03527"/>
<name>A0A1K1RH40_9FLAO</name>
<evidence type="ECO:0000256" key="1">
    <source>
        <dbReference type="SAM" id="MobiDB-lite"/>
    </source>
</evidence>
<reference evidence="3 4" key="1">
    <citation type="submission" date="2016-11" db="EMBL/GenBank/DDBJ databases">
        <authorList>
            <person name="Jaros S."/>
            <person name="Januszkiewicz K."/>
            <person name="Wedrychowicz H."/>
        </authorList>
    </citation>
    <scope>NUCLEOTIDE SEQUENCE [LARGE SCALE GENOMIC DNA]</scope>
    <source>
        <strain evidence="3 4">CGMCC 1.12145</strain>
    </source>
</reference>
<dbReference type="OrthoDB" id="1247025at2"/>
<accession>A0A1K1RH40</accession>